<dbReference type="Proteomes" id="UP000834106">
    <property type="component" value="Chromosome 16"/>
</dbReference>
<evidence type="ECO:0000313" key="2">
    <source>
        <dbReference type="EMBL" id="CAI9779031.1"/>
    </source>
</evidence>
<proteinExistence type="predicted"/>
<accession>A0AAD2A3E8</accession>
<organism evidence="2 3">
    <name type="scientific">Fraxinus pennsylvanica</name>
    <dbReference type="NCBI Taxonomy" id="56036"/>
    <lineage>
        <taxon>Eukaryota</taxon>
        <taxon>Viridiplantae</taxon>
        <taxon>Streptophyta</taxon>
        <taxon>Embryophyta</taxon>
        <taxon>Tracheophyta</taxon>
        <taxon>Spermatophyta</taxon>
        <taxon>Magnoliopsida</taxon>
        <taxon>eudicotyledons</taxon>
        <taxon>Gunneridae</taxon>
        <taxon>Pentapetalae</taxon>
        <taxon>asterids</taxon>
        <taxon>lamiids</taxon>
        <taxon>Lamiales</taxon>
        <taxon>Oleaceae</taxon>
        <taxon>Oleeae</taxon>
        <taxon>Fraxinus</taxon>
    </lineage>
</organism>
<feature type="compositionally biased region" description="Basic residues" evidence="1">
    <location>
        <begin position="262"/>
        <end position="299"/>
    </location>
</feature>
<protein>
    <submittedName>
        <fullName evidence="2">Uncharacterized protein</fullName>
    </submittedName>
</protein>
<gene>
    <name evidence="2" type="ORF">FPE_LOCUS26461</name>
</gene>
<name>A0AAD2A3E8_9LAMI</name>
<feature type="region of interest" description="Disordered" evidence="1">
    <location>
        <begin position="256"/>
        <end position="305"/>
    </location>
</feature>
<feature type="region of interest" description="Disordered" evidence="1">
    <location>
        <begin position="123"/>
        <end position="147"/>
    </location>
</feature>
<evidence type="ECO:0000256" key="1">
    <source>
        <dbReference type="SAM" id="MobiDB-lite"/>
    </source>
</evidence>
<keyword evidence="3" id="KW-1185">Reference proteome</keyword>
<sequence length="360" mass="39506">MYSVPSKDLVLFTRPFPSSFYGGSFSHRLKHLQKSDRRANISEIFLEDSWVYEIFSATFHSCSRGTAASHIMSSAQDIIGPSESSTDPPDSACHDSGYLSMNDLKNCLNEFVNIENFEIATRGFSPSPEGNDISNEEKEVEHNQSHGRNSNIVASEKHFSKCATFPSPASPGEHKKFPAEVLLDGKAKQGNDITTVVSTLNGDAESADQSYSRCISLPTPMKLVSAMKGSREKQGIPPKKLIVTWAPDVYDPVPSAVPHVASNKHHRHRSDSRKYSKTKQKGSGKSSRGSKGKDKKQARKTLGSASSSFKSFNDYYIMHGFDEPLTGIENFDVGNPVAFCGSSFLKKPVSKLHFAVTEAT</sequence>
<dbReference type="PANTHER" id="PTHR34952">
    <property type="entry name" value="OS05G0113500 PROTEIN"/>
    <property type="match status" value="1"/>
</dbReference>
<dbReference type="AlphaFoldDB" id="A0AAD2A3E8"/>
<dbReference type="EMBL" id="OU503051">
    <property type="protein sequence ID" value="CAI9779031.1"/>
    <property type="molecule type" value="Genomic_DNA"/>
</dbReference>
<dbReference type="PANTHER" id="PTHR34952:SF2">
    <property type="entry name" value="OS05G0113500 PROTEIN"/>
    <property type="match status" value="1"/>
</dbReference>
<feature type="compositionally biased region" description="Basic and acidic residues" evidence="1">
    <location>
        <begin position="135"/>
        <end position="144"/>
    </location>
</feature>
<evidence type="ECO:0000313" key="3">
    <source>
        <dbReference type="Proteomes" id="UP000834106"/>
    </source>
</evidence>
<reference evidence="2" key="1">
    <citation type="submission" date="2023-05" db="EMBL/GenBank/DDBJ databases">
        <authorList>
            <person name="Huff M."/>
        </authorList>
    </citation>
    <scope>NUCLEOTIDE SEQUENCE</scope>
</reference>